<organism evidence="2 3">
    <name type="scientific">Selenomonas ruminantium</name>
    <dbReference type="NCBI Taxonomy" id="971"/>
    <lineage>
        <taxon>Bacteria</taxon>
        <taxon>Bacillati</taxon>
        <taxon>Bacillota</taxon>
        <taxon>Negativicutes</taxon>
        <taxon>Selenomonadales</taxon>
        <taxon>Selenomonadaceae</taxon>
        <taxon>Selenomonas</taxon>
    </lineage>
</organism>
<gene>
    <name evidence="2" type="ORF">E7201_02055</name>
</gene>
<protein>
    <submittedName>
        <fullName evidence="2">Uncharacterized protein</fullName>
    </submittedName>
</protein>
<reference evidence="2" key="1">
    <citation type="submission" date="2019-04" db="EMBL/GenBank/DDBJ databases">
        <title>Evolution of Biomass-Degrading Anaerobic Consortia Revealed by Metagenomics.</title>
        <authorList>
            <person name="Peng X."/>
        </authorList>
    </citation>
    <scope>NUCLEOTIDE SEQUENCE</scope>
    <source>
        <strain evidence="2">SIG240</strain>
    </source>
</reference>
<evidence type="ECO:0000256" key="1">
    <source>
        <dbReference type="SAM" id="MobiDB-lite"/>
    </source>
</evidence>
<dbReference type="AlphaFoldDB" id="A0A927WHG3"/>
<evidence type="ECO:0000313" key="2">
    <source>
        <dbReference type="EMBL" id="MBE6091952.1"/>
    </source>
</evidence>
<name>A0A927WHG3_SELRU</name>
<accession>A0A927WHG3</accession>
<evidence type="ECO:0000313" key="3">
    <source>
        <dbReference type="Proteomes" id="UP000761380"/>
    </source>
</evidence>
<dbReference type="EMBL" id="SVBY01000008">
    <property type="protein sequence ID" value="MBE6091952.1"/>
    <property type="molecule type" value="Genomic_DNA"/>
</dbReference>
<proteinExistence type="predicted"/>
<comment type="caution">
    <text evidence="2">The sequence shown here is derived from an EMBL/GenBank/DDBJ whole genome shotgun (WGS) entry which is preliminary data.</text>
</comment>
<feature type="region of interest" description="Disordered" evidence="1">
    <location>
        <begin position="1"/>
        <end position="27"/>
    </location>
</feature>
<dbReference type="Proteomes" id="UP000761380">
    <property type="component" value="Unassembled WGS sequence"/>
</dbReference>
<sequence length="135" mass="15662">MGGETGPAGNESDGGKTASQKEKEGKPVKSFLEWLDYAEPIAYKIGIHPAEFDELQPGEFYRMLEAYMARRKDEDFRRSYFTAMMMNPHLKEPVNPQDIFNPLYYTPEEIKTMKEKEAQSDLEYFKSFQSVKERG</sequence>